<proteinExistence type="predicted"/>
<evidence type="ECO:0000313" key="3">
    <source>
        <dbReference type="Proteomes" id="UP001518140"/>
    </source>
</evidence>
<dbReference type="Proteomes" id="UP001518140">
    <property type="component" value="Unassembled WGS sequence"/>
</dbReference>
<accession>A0ABX0E8M1</accession>
<dbReference type="Pfam" id="PF11239">
    <property type="entry name" value="DUF3040"/>
    <property type="match status" value="1"/>
</dbReference>
<dbReference type="EMBL" id="JAAKZX010000377">
    <property type="protein sequence ID" value="NGO49298.1"/>
    <property type="molecule type" value="Genomic_DNA"/>
</dbReference>
<dbReference type="InterPro" id="IPR021401">
    <property type="entry name" value="DUF3040"/>
</dbReference>
<organism evidence="2 3">
    <name type="scientific">Streptomyces ureilyticus</name>
    <dbReference type="NCBI Taxonomy" id="1775131"/>
    <lineage>
        <taxon>Bacteria</taxon>
        <taxon>Bacillati</taxon>
        <taxon>Actinomycetota</taxon>
        <taxon>Actinomycetes</taxon>
        <taxon>Kitasatosporales</taxon>
        <taxon>Streptomycetaceae</taxon>
        <taxon>Streptomyces</taxon>
    </lineage>
</organism>
<keyword evidence="1" id="KW-1133">Transmembrane helix</keyword>
<reference evidence="2 3" key="1">
    <citation type="submission" date="2020-02" db="EMBL/GenBank/DDBJ databases">
        <title>Whole-genome analyses of novel actinobacteria.</title>
        <authorList>
            <person name="Sahin N."/>
            <person name="Tokatli A."/>
        </authorList>
    </citation>
    <scope>NUCLEOTIDE SEQUENCE [LARGE SCALE GENOMIC DNA]</scope>
    <source>
        <strain evidence="2 3">YC419</strain>
    </source>
</reference>
<sequence>MAHFDDEHLRDLEARMRRDDPRFAKALGSGRPCRPREYRHGRAWLVLAIALACLGVGMALPQGILIAVGLVLAGAAGHLFDPQRARPRGNDPPATR</sequence>
<keyword evidence="3" id="KW-1185">Reference proteome</keyword>
<evidence type="ECO:0000313" key="2">
    <source>
        <dbReference type="EMBL" id="NGO49298.1"/>
    </source>
</evidence>
<keyword evidence="1" id="KW-0812">Transmembrane</keyword>
<name>A0ABX0E8M1_9ACTN</name>
<keyword evidence="1" id="KW-0472">Membrane</keyword>
<gene>
    <name evidence="2" type="ORF">G6048_46960</name>
</gene>
<comment type="caution">
    <text evidence="2">The sequence shown here is derived from an EMBL/GenBank/DDBJ whole genome shotgun (WGS) entry which is preliminary data.</text>
</comment>
<evidence type="ECO:0000256" key="1">
    <source>
        <dbReference type="SAM" id="Phobius"/>
    </source>
</evidence>
<dbReference type="RefSeq" id="WP_165345730.1">
    <property type="nucleotide sequence ID" value="NZ_JAAKZX010000377.1"/>
</dbReference>
<protein>
    <submittedName>
        <fullName evidence="2">DUF3040 domain-containing protein</fullName>
    </submittedName>
</protein>
<feature type="transmembrane region" description="Helical" evidence="1">
    <location>
        <begin position="41"/>
        <end position="58"/>
    </location>
</feature>